<dbReference type="SUPFAM" id="SSF52047">
    <property type="entry name" value="RNI-like"/>
    <property type="match status" value="1"/>
</dbReference>
<keyword evidence="1" id="KW-0343">GTPase activation</keyword>
<sequence>MELNKVLNNEVWENHLDVELIPSHVSSEQCRLLATHLQNHRTLKRLDLSHDAIGYRGMCALSKLLTVKCQIKSLNLTNNRLKSTSGLALAYTLSQSDCLLVQLNLRIDKLQDDGGIALVKLSFL</sequence>
<keyword evidence="2" id="KW-0433">Leucine-rich repeat</keyword>
<keyword evidence="3" id="KW-0677">Repeat</keyword>
<proteinExistence type="predicted"/>
<dbReference type="PANTHER" id="PTHR24113">
    <property type="entry name" value="RAN GTPASE-ACTIVATING PROTEIN 1"/>
    <property type="match status" value="1"/>
</dbReference>
<organism evidence="4 5">
    <name type="scientific">Schistosoma rodhaini</name>
    <dbReference type="NCBI Taxonomy" id="6188"/>
    <lineage>
        <taxon>Eukaryota</taxon>
        <taxon>Metazoa</taxon>
        <taxon>Spiralia</taxon>
        <taxon>Lophotrochozoa</taxon>
        <taxon>Platyhelminthes</taxon>
        <taxon>Trematoda</taxon>
        <taxon>Digenea</taxon>
        <taxon>Strigeidida</taxon>
        <taxon>Schistosomatoidea</taxon>
        <taxon>Schistosomatidae</taxon>
        <taxon>Schistosoma</taxon>
    </lineage>
</organism>
<dbReference type="WBParaSite" id="SRDH1_36400.1">
    <property type="protein sequence ID" value="SRDH1_36400.1"/>
    <property type="gene ID" value="SRDH1_36400"/>
</dbReference>
<dbReference type="GO" id="GO:0005829">
    <property type="term" value="C:cytosol"/>
    <property type="evidence" value="ECO:0007669"/>
    <property type="project" value="TreeGrafter"/>
</dbReference>
<evidence type="ECO:0000256" key="3">
    <source>
        <dbReference type="ARBA" id="ARBA00022737"/>
    </source>
</evidence>
<reference evidence="5" key="2">
    <citation type="submission" date="2023-11" db="UniProtKB">
        <authorList>
            <consortium name="WormBaseParasite"/>
        </authorList>
    </citation>
    <scope>IDENTIFICATION</scope>
</reference>
<dbReference type="InterPro" id="IPR032675">
    <property type="entry name" value="LRR_dom_sf"/>
</dbReference>
<dbReference type="Gene3D" id="3.80.10.10">
    <property type="entry name" value="Ribonuclease Inhibitor"/>
    <property type="match status" value="1"/>
</dbReference>
<dbReference type="GO" id="GO:0031267">
    <property type="term" value="F:small GTPase binding"/>
    <property type="evidence" value="ECO:0007669"/>
    <property type="project" value="TreeGrafter"/>
</dbReference>
<evidence type="ECO:0000313" key="4">
    <source>
        <dbReference type="Proteomes" id="UP000050792"/>
    </source>
</evidence>
<keyword evidence="4" id="KW-1185">Reference proteome</keyword>
<evidence type="ECO:0000256" key="2">
    <source>
        <dbReference type="ARBA" id="ARBA00022614"/>
    </source>
</evidence>
<dbReference type="GO" id="GO:0005096">
    <property type="term" value="F:GTPase activator activity"/>
    <property type="evidence" value="ECO:0007669"/>
    <property type="project" value="UniProtKB-KW"/>
</dbReference>
<dbReference type="PANTHER" id="PTHR24113:SF12">
    <property type="entry name" value="RAN GTPASE-ACTIVATING PROTEIN 1"/>
    <property type="match status" value="1"/>
</dbReference>
<dbReference type="GO" id="GO:0005634">
    <property type="term" value="C:nucleus"/>
    <property type="evidence" value="ECO:0007669"/>
    <property type="project" value="TreeGrafter"/>
</dbReference>
<evidence type="ECO:0000256" key="1">
    <source>
        <dbReference type="ARBA" id="ARBA00022468"/>
    </source>
</evidence>
<dbReference type="AlphaFoldDB" id="A0A183RKB9"/>
<protein>
    <submittedName>
        <fullName evidence="5">Ribonuclease inhibitor</fullName>
    </submittedName>
</protein>
<dbReference type="InterPro" id="IPR027038">
    <property type="entry name" value="RanGap"/>
</dbReference>
<reference evidence="4" key="1">
    <citation type="submission" date="2022-06" db="EMBL/GenBank/DDBJ databases">
        <authorList>
            <person name="Berger JAMES D."/>
            <person name="Berger JAMES D."/>
        </authorList>
    </citation>
    <scope>NUCLEOTIDE SEQUENCE [LARGE SCALE GENOMIC DNA]</scope>
</reference>
<name>A0A183RKB9_9TREM</name>
<dbReference type="GO" id="GO:0006913">
    <property type="term" value="P:nucleocytoplasmic transport"/>
    <property type="evidence" value="ECO:0007669"/>
    <property type="project" value="TreeGrafter"/>
</dbReference>
<evidence type="ECO:0000313" key="5">
    <source>
        <dbReference type="WBParaSite" id="SRDH1_36400.1"/>
    </source>
</evidence>
<dbReference type="GO" id="GO:0048471">
    <property type="term" value="C:perinuclear region of cytoplasm"/>
    <property type="evidence" value="ECO:0007669"/>
    <property type="project" value="TreeGrafter"/>
</dbReference>
<accession>A0A183RKB9</accession>
<dbReference type="Proteomes" id="UP000050792">
    <property type="component" value="Unassembled WGS sequence"/>
</dbReference>